<dbReference type="GO" id="GO:0016740">
    <property type="term" value="F:transferase activity"/>
    <property type="evidence" value="ECO:0007669"/>
    <property type="project" value="UniProtKB-KW"/>
</dbReference>
<dbReference type="STRING" id="1123291.SAMN04490355_10023"/>
<dbReference type="Proteomes" id="UP000199520">
    <property type="component" value="Unassembled WGS sequence"/>
</dbReference>
<keyword evidence="1" id="KW-0315">Glutamine amidotransferase</keyword>
<dbReference type="AlphaFoldDB" id="A0A1I4GWQ9"/>
<dbReference type="GO" id="GO:0005829">
    <property type="term" value="C:cytosol"/>
    <property type="evidence" value="ECO:0007669"/>
    <property type="project" value="TreeGrafter"/>
</dbReference>
<dbReference type="Pfam" id="PF07722">
    <property type="entry name" value="Peptidase_C26"/>
    <property type="match status" value="1"/>
</dbReference>
<proteinExistence type="predicted"/>
<dbReference type="PANTHER" id="PTHR43235:SF1">
    <property type="entry name" value="GLUTAMINE AMIDOTRANSFERASE PB2B2.05-RELATED"/>
    <property type="match status" value="1"/>
</dbReference>
<evidence type="ECO:0000313" key="1">
    <source>
        <dbReference type="EMBL" id="SFL34444.1"/>
    </source>
</evidence>
<dbReference type="RefSeq" id="WP_245754755.1">
    <property type="nucleotide sequence ID" value="NZ_FOTS01000002.1"/>
</dbReference>
<dbReference type="EMBL" id="FOTS01000002">
    <property type="protein sequence ID" value="SFL34444.1"/>
    <property type="molecule type" value="Genomic_DNA"/>
</dbReference>
<dbReference type="GO" id="GO:0006598">
    <property type="term" value="P:polyamine catabolic process"/>
    <property type="evidence" value="ECO:0007669"/>
    <property type="project" value="TreeGrafter"/>
</dbReference>
<dbReference type="InterPro" id="IPR044668">
    <property type="entry name" value="PuuD-like"/>
</dbReference>
<dbReference type="GO" id="GO:0033969">
    <property type="term" value="F:gamma-glutamyl-gamma-aminobutyrate hydrolase activity"/>
    <property type="evidence" value="ECO:0007669"/>
    <property type="project" value="TreeGrafter"/>
</dbReference>
<keyword evidence="1" id="KW-0808">Transferase</keyword>
<dbReference type="PANTHER" id="PTHR43235">
    <property type="entry name" value="GLUTAMINE AMIDOTRANSFERASE PB2B2.05-RELATED"/>
    <property type="match status" value="1"/>
</dbReference>
<dbReference type="Gene3D" id="3.40.50.880">
    <property type="match status" value="1"/>
</dbReference>
<accession>A0A1I4GWQ9</accession>
<reference evidence="2" key="1">
    <citation type="submission" date="2016-10" db="EMBL/GenBank/DDBJ databases">
        <authorList>
            <person name="Varghese N."/>
            <person name="Submissions S."/>
        </authorList>
    </citation>
    <scope>NUCLEOTIDE SEQUENCE [LARGE SCALE GENOMIC DNA]</scope>
    <source>
        <strain evidence="2">DSM 13327</strain>
    </source>
</reference>
<dbReference type="CDD" id="cd01745">
    <property type="entry name" value="GATase1_2"/>
    <property type="match status" value="1"/>
</dbReference>
<sequence>MIKKPIIGILVSILFLEDGLFSGMKKAVVSHDYIQAIVSAEGVPLLLPAINDEEDITEQIKQVDGILLSGGYDINPLLYDEEPLRELDTIFPEMDEHHIRVVNIAAALGKPILGICRGLQVINVAFGGTLYQDIAAQYSSKCLKHFQKGERHVPSHTVGLTQNTVLSQIFSKDSIVTNSFHHQSVKEIAPGFIVNARAKDGIVEGIEKREGAFIVGVQWHPEMMVAQSADMFFLEPSSKQQRKRLLYLASSNKIILMPTG</sequence>
<organism evidence="1 2">
    <name type="scientific">Pelosinus propionicus DSM 13327</name>
    <dbReference type="NCBI Taxonomy" id="1123291"/>
    <lineage>
        <taxon>Bacteria</taxon>
        <taxon>Bacillati</taxon>
        <taxon>Bacillota</taxon>
        <taxon>Negativicutes</taxon>
        <taxon>Selenomonadales</taxon>
        <taxon>Sporomusaceae</taxon>
        <taxon>Pelosinus</taxon>
    </lineage>
</organism>
<name>A0A1I4GWQ9_9FIRM</name>
<dbReference type="InterPro" id="IPR029062">
    <property type="entry name" value="Class_I_gatase-like"/>
</dbReference>
<dbReference type="SUPFAM" id="SSF52317">
    <property type="entry name" value="Class I glutamine amidotransferase-like"/>
    <property type="match status" value="1"/>
</dbReference>
<dbReference type="InterPro" id="IPR011697">
    <property type="entry name" value="Peptidase_C26"/>
</dbReference>
<evidence type="ECO:0000313" key="2">
    <source>
        <dbReference type="Proteomes" id="UP000199520"/>
    </source>
</evidence>
<dbReference type="FunFam" id="3.40.50.880:FF:000030">
    <property type="entry name" value="Gamma-glutamyl-gamma-aminobutyrate hydrolase PuuD"/>
    <property type="match status" value="1"/>
</dbReference>
<gene>
    <name evidence="1" type="ORF">SAMN04490355_10023</name>
</gene>
<keyword evidence="2" id="KW-1185">Reference proteome</keyword>
<protein>
    <submittedName>
        <fullName evidence="1">Putative glutamine amidotransferase</fullName>
    </submittedName>
</protein>
<dbReference type="PROSITE" id="PS51273">
    <property type="entry name" value="GATASE_TYPE_1"/>
    <property type="match status" value="1"/>
</dbReference>